<feature type="compositionally biased region" description="Acidic residues" evidence="1">
    <location>
        <begin position="215"/>
        <end position="231"/>
    </location>
</feature>
<evidence type="ECO:0000313" key="3">
    <source>
        <dbReference type="Proteomes" id="UP000578077"/>
    </source>
</evidence>
<reference evidence="2 3" key="1">
    <citation type="submission" date="2020-08" db="EMBL/GenBank/DDBJ databases">
        <title>Sequencing the genomes of 1000 actinobacteria strains.</title>
        <authorList>
            <person name="Klenk H.-P."/>
        </authorList>
    </citation>
    <scope>NUCLEOTIDE SEQUENCE [LARGE SCALE GENOMIC DNA]</scope>
    <source>
        <strain evidence="2 3">DSM 44593</strain>
    </source>
</reference>
<evidence type="ECO:0000256" key="1">
    <source>
        <dbReference type="SAM" id="MobiDB-lite"/>
    </source>
</evidence>
<comment type="caution">
    <text evidence="2">The sequence shown here is derived from an EMBL/GenBank/DDBJ whole genome shotgun (WGS) entry which is preliminary data.</text>
</comment>
<dbReference type="Proteomes" id="UP000578077">
    <property type="component" value="Unassembled WGS sequence"/>
</dbReference>
<keyword evidence="3" id="KW-1185">Reference proteome</keyword>
<evidence type="ECO:0000313" key="2">
    <source>
        <dbReference type="EMBL" id="MBB5998172.1"/>
    </source>
</evidence>
<dbReference type="AlphaFoldDB" id="A0A841E5V8"/>
<dbReference type="EMBL" id="JACHLY010000001">
    <property type="protein sequence ID" value="MBB5998172.1"/>
    <property type="molecule type" value="Genomic_DNA"/>
</dbReference>
<organism evidence="2 3">
    <name type="scientific">Streptomonospora salina</name>
    <dbReference type="NCBI Taxonomy" id="104205"/>
    <lineage>
        <taxon>Bacteria</taxon>
        <taxon>Bacillati</taxon>
        <taxon>Actinomycetota</taxon>
        <taxon>Actinomycetes</taxon>
        <taxon>Streptosporangiales</taxon>
        <taxon>Nocardiopsidaceae</taxon>
        <taxon>Streptomonospora</taxon>
    </lineage>
</organism>
<dbReference type="RefSeq" id="WP_184634298.1">
    <property type="nucleotide sequence ID" value="NZ_BAABKT010000019.1"/>
</dbReference>
<sequence length="267" mass="28900">MPARTRSSYYVIMVADIEGFGRRPDPLQYWLRERMYGIADAAMAASGIDFSGSPTPTDRGDGAFWLFPGTVPKVELTANFMRCLRAELRAYKQVSSADAELRLRIALHSGEVARDRQSWVGTDLNTACRLVDIAPLKSCLQQCRPAADLVLAVSQAWHSSVLRHNHPDISDDFLQVPFTAKEVRQNAWITVPGHPLPPGTVAGAPDTAPSPDADGGTEPDENSGEGGDESWPDLPQANTGRFAGARISAERVYGGDHNEGTGGRASR</sequence>
<gene>
    <name evidence="2" type="ORF">HNR25_001923</name>
</gene>
<evidence type="ECO:0008006" key="4">
    <source>
        <dbReference type="Google" id="ProtNLM"/>
    </source>
</evidence>
<proteinExistence type="predicted"/>
<accession>A0A841E5V8</accession>
<feature type="region of interest" description="Disordered" evidence="1">
    <location>
        <begin position="190"/>
        <end position="267"/>
    </location>
</feature>
<dbReference type="Gene3D" id="3.30.70.1230">
    <property type="entry name" value="Nucleotide cyclase"/>
    <property type="match status" value="1"/>
</dbReference>
<dbReference type="SUPFAM" id="SSF55073">
    <property type="entry name" value="Nucleotide cyclase"/>
    <property type="match status" value="1"/>
</dbReference>
<dbReference type="InterPro" id="IPR029787">
    <property type="entry name" value="Nucleotide_cyclase"/>
</dbReference>
<name>A0A841E5V8_9ACTN</name>
<protein>
    <recommendedName>
        <fullName evidence="4">Guanylate cyclase domain-containing protein</fullName>
    </recommendedName>
</protein>